<keyword evidence="3" id="KW-1003">Cell membrane</keyword>
<dbReference type="PANTHER" id="PTHR34584">
    <property type="entry name" value="NA(+)/H(+) ANTIPORTER SUBUNIT E1"/>
    <property type="match status" value="1"/>
</dbReference>
<evidence type="ECO:0000313" key="9">
    <source>
        <dbReference type="Proteomes" id="UP000668403"/>
    </source>
</evidence>
<protein>
    <submittedName>
        <fullName evidence="8">Na+/H+ antiporter subunit E</fullName>
    </submittedName>
</protein>
<dbReference type="Proteomes" id="UP000668403">
    <property type="component" value="Unassembled WGS sequence"/>
</dbReference>
<evidence type="ECO:0000256" key="7">
    <source>
        <dbReference type="SAM" id="Phobius"/>
    </source>
</evidence>
<evidence type="ECO:0000256" key="1">
    <source>
        <dbReference type="ARBA" id="ARBA00004651"/>
    </source>
</evidence>
<evidence type="ECO:0000256" key="6">
    <source>
        <dbReference type="ARBA" id="ARBA00023136"/>
    </source>
</evidence>
<evidence type="ECO:0000313" key="8">
    <source>
        <dbReference type="EMBL" id="MBO2989689.1"/>
    </source>
</evidence>
<dbReference type="RefSeq" id="WP_208238085.1">
    <property type="nucleotide sequence ID" value="NZ_BAAAQU010000001.1"/>
</dbReference>
<dbReference type="Pfam" id="PF01899">
    <property type="entry name" value="MNHE"/>
    <property type="match status" value="1"/>
</dbReference>
<dbReference type="EMBL" id="JAGFBF010000004">
    <property type="protein sequence ID" value="MBO2989689.1"/>
    <property type="molecule type" value="Genomic_DNA"/>
</dbReference>
<keyword evidence="4 7" id="KW-0812">Transmembrane</keyword>
<name>A0A939QJ18_9MICO</name>
<sequence>MMVSVLLRALLASIVWIALIEGDATMVVYGAGVVPAVVVASYALTGRPGRWSGSPIRRARALIGLVGWILWRSVMGGTDVALRALRLPRPRIDPYWTTYRVGIESDRGRTVVTLLMNLIPGTLSASRTCAEVEVHVIGSDLEVTEALSALEARVARVMGEDPPALRE</sequence>
<evidence type="ECO:0000256" key="3">
    <source>
        <dbReference type="ARBA" id="ARBA00022475"/>
    </source>
</evidence>
<gene>
    <name evidence="8" type="ORF">J4H85_06730</name>
</gene>
<evidence type="ECO:0000256" key="2">
    <source>
        <dbReference type="ARBA" id="ARBA00006228"/>
    </source>
</evidence>
<keyword evidence="9" id="KW-1185">Reference proteome</keyword>
<dbReference type="InterPro" id="IPR002758">
    <property type="entry name" value="Cation_antiport_E"/>
</dbReference>
<comment type="caution">
    <text evidence="8">The sequence shown here is derived from an EMBL/GenBank/DDBJ whole genome shotgun (WGS) entry which is preliminary data.</text>
</comment>
<dbReference type="GO" id="GO:0008324">
    <property type="term" value="F:monoatomic cation transmembrane transporter activity"/>
    <property type="evidence" value="ECO:0007669"/>
    <property type="project" value="InterPro"/>
</dbReference>
<dbReference type="PANTHER" id="PTHR34584:SF1">
    <property type="entry name" value="NA(+)_H(+) ANTIPORTER SUBUNIT E1"/>
    <property type="match status" value="1"/>
</dbReference>
<comment type="similarity">
    <text evidence="2">Belongs to the CPA3 antiporters (TC 2.A.63) subunit E family.</text>
</comment>
<dbReference type="GO" id="GO:0005886">
    <property type="term" value="C:plasma membrane"/>
    <property type="evidence" value="ECO:0007669"/>
    <property type="project" value="UniProtKB-SubCell"/>
</dbReference>
<organism evidence="8 9">
    <name type="scientific">Leucobacter tardus</name>
    <dbReference type="NCBI Taxonomy" id="501483"/>
    <lineage>
        <taxon>Bacteria</taxon>
        <taxon>Bacillati</taxon>
        <taxon>Actinomycetota</taxon>
        <taxon>Actinomycetes</taxon>
        <taxon>Micrococcales</taxon>
        <taxon>Microbacteriaceae</taxon>
        <taxon>Leucobacter</taxon>
    </lineage>
</organism>
<dbReference type="AlphaFoldDB" id="A0A939QJ18"/>
<reference evidence="8" key="1">
    <citation type="submission" date="2021-03" db="EMBL/GenBank/DDBJ databases">
        <title>Leucobacter chromiisoli sp. nov., isolated from chromium-containing soil of chemical plant.</title>
        <authorList>
            <person name="Xu Z."/>
        </authorList>
    </citation>
    <scope>NUCLEOTIDE SEQUENCE</scope>
    <source>
        <strain evidence="8">K 70/01</strain>
    </source>
</reference>
<evidence type="ECO:0000256" key="4">
    <source>
        <dbReference type="ARBA" id="ARBA00022692"/>
    </source>
</evidence>
<accession>A0A939QJ18</accession>
<keyword evidence="6 7" id="KW-0472">Membrane</keyword>
<feature type="transmembrane region" description="Helical" evidence="7">
    <location>
        <begin position="27"/>
        <end position="45"/>
    </location>
</feature>
<comment type="subcellular location">
    <subcellularLocation>
        <location evidence="1">Cell membrane</location>
        <topology evidence="1">Multi-pass membrane protein</topology>
    </subcellularLocation>
</comment>
<evidence type="ECO:0000256" key="5">
    <source>
        <dbReference type="ARBA" id="ARBA00022989"/>
    </source>
</evidence>
<keyword evidence="5 7" id="KW-1133">Transmembrane helix</keyword>
<proteinExistence type="inferred from homology"/>